<evidence type="ECO:0000313" key="2">
    <source>
        <dbReference type="Proteomes" id="UP000054217"/>
    </source>
</evidence>
<protein>
    <submittedName>
        <fullName evidence="1">Uncharacterized protein</fullName>
    </submittedName>
</protein>
<gene>
    <name evidence="1" type="ORF">M404DRAFT_1004017</name>
</gene>
<proteinExistence type="predicted"/>
<sequence>MSTYNHPIPEVGCDTYSGLAILASVCMRQRYLNAVVTSAQAPIAQCFFPVLAFGGHDVLQMYLYAPNLNWLPKD</sequence>
<name>A0A0C3JS91_PISTI</name>
<dbReference type="Proteomes" id="UP000054217">
    <property type="component" value="Unassembled WGS sequence"/>
</dbReference>
<reference evidence="1 2" key="1">
    <citation type="submission" date="2014-04" db="EMBL/GenBank/DDBJ databases">
        <authorList>
            <consortium name="DOE Joint Genome Institute"/>
            <person name="Kuo A."/>
            <person name="Kohler A."/>
            <person name="Costa M.D."/>
            <person name="Nagy L.G."/>
            <person name="Floudas D."/>
            <person name="Copeland A."/>
            <person name="Barry K.W."/>
            <person name="Cichocki N."/>
            <person name="Veneault-Fourrey C."/>
            <person name="LaButti K."/>
            <person name="Lindquist E.A."/>
            <person name="Lipzen A."/>
            <person name="Lundell T."/>
            <person name="Morin E."/>
            <person name="Murat C."/>
            <person name="Sun H."/>
            <person name="Tunlid A."/>
            <person name="Henrissat B."/>
            <person name="Grigoriev I.V."/>
            <person name="Hibbett D.S."/>
            <person name="Martin F."/>
            <person name="Nordberg H.P."/>
            <person name="Cantor M.N."/>
            <person name="Hua S.X."/>
        </authorList>
    </citation>
    <scope>NUCLEOTIDE SEQUENCE [LARGE SCALE GENOMIC DNA]</scope>
    <source>
        <strain evidence="1 2">Marx 270</strain>
    </source>
</reference>
<accession>A0A0C3JS91</accession>
<evidence type="ECO:0000313" key="1">
    <source>
        <dbReference type="EMBL" id="KIO00322.1"/>
    </source>
</evidence>
<dbReference type="EMBL" id="KN831997">
    <property type="protein sequence ID" value="KIO00322.1"/>
    <property type="molecule type" value="Genomic_DNA"/>
</dbReference>
<dbReference type="HOGENOM" id="CLU_2688825_0_0_1"/>
<organism evidence="1 2">
    <name type="scientific">Pisolithus tinctorius Marx 270</name>
    <dbReference type="NCBI Taxonomy" id="870435"/>
    <lineage>
        <taxon>Eukaryota</taxon>
        <taxon>Fungi</taxon>
        <taxon>Dikarya</taxon>
        <taxon>Basidiomycota</taxon>
        <taxon>Agaricomycotina</taxon>
        <taxon>Agaricomycetes</taxon>
        <taxon>Agaricomycetidae</taxon>
        <taxon>Boletales</taxon>
        <taxon>Sclerodermatineae</taxon>
        <taxon>Pisolithaceae</taxon>
        <taxon>Pisolithus</taxon>
    </lineage>
</organism>
<dbReference type="AlphaFoldDB" id="A0A0C3JS91"/>
<dbReference type="InParanoid" id="A0A0C3JS91"/>
<keyword evidence="2" id="KW-1185">Reference proteome</keyword>
<reference evidence="2" key="2">
    <citation type="submission" date="2015-01" db="EMBL/GenBank/DDBJ databases">
        <title>Evolutionary Origins and Diversification of the Mycorrhizal Mutualists.</title>
        <authorList>
            <consortium name="DOE Joint Genome Institute"/>
            <consortium name="Mycorrhizal Genomics Consortium"/>
            <person name="Kohler A."/>
            <person name="Kuo A."/>
            <person name="Nagy L.G."/>
            <person name="Floudas D."/>
            <person name="Copeland A."/>
            <person name="Barry K.W."/>
            <person name="Cichocki N."/>
            <person name="Veneault-Fourrey C."/>
            <person name="LaButti K."/>
            <person name="Lindquist E.A."/>
            <person name="Lipzen A."/>
            <person name="Lundell T."/>
            <person name="Morin E."/>
            <person name="Murat C."/>
            <person name="Riley R."/>
            <person name="Ohm R."/>
            <person name="Sun H."/>
            <person name="Tunlid A."/>
            <person name="Henrissat B."/>
            <person name="Grigoriev I.V."/>
            <person name="Hibbett D.S."/>
            <person name="Martin F."/>
        </authorList>
    </citation>
    <scope>NUCLEOTIDE SEQUENCE [LARGE SCALE GENOMIC DNA]</scope>
    <source>
        <strain evidence="2">Marx 270</strain>
    </source>
</reference>